<feature type="compositionally biased region" description="Low complexity" evidence="5">
    <location>
        <begin position="632"/>
        <end position="648"/>
    </location>
</feature>
<dbReference type="InterPro" id="IPR048569">
    <property type="entry name" value="RUBC_PIKBD"/>
</dbReference>
<dbReference type="SUPFAM" id="SSF140741">
    <property type="entry name" value="RUN domain-like"/>
    <property type="match status" value="1"/>
</dbReference>
<dbReference type="InterPro" id="IPR037213">
    <property type="entry name" value="Run_dom_sf"/>
</dbReference>
<keyword evidence="3" id="KW-0967">Endosome</keyword>
<evidence type="ECO:0000256" key="2">
    <source>
        <dbReference type="ARBA" id="ARBA00022553"/>
    </source>
</evidence>
<protein>
    <submittedName>
        <fullName evidence="7">RUBCN protein</fullName>
    </submittedName>
</protein>
<dbReference type="SMART" id="SM00593">
    <property type="entry name" value="RUN"/>
    <property type="match status" value="1"/>
</dbReference>
<dbReference type="Pfam" id="PF21054">
    <property type="entry name" value="RUBC_PIKBD"/>
    <property type="match status" value="1"/>
</dbReference>
<dbReference type="OrthoDB" id="10067503at2759"/>
<evidence type="ECO:0000256" key="4">
    <source>
        <dbReference type="ARBA" id="ARBA00023006"/>
    </source>
</evidence>
<evidence type="ECO:0000256" key="1">
    <source>
        <dbReference type="ARBA" id="ARBA00004603"/>
    </source>
</evidence>
<dbReference type="Pfam" id="PF13901">
    <property type="entry name" value="RH_dom"/>
    <property type="match status" value="1"/>
</dbReference>
<organism evidence="7 8">
    <name type="scientific">Branchiostoma lanceolatum</name>
    <name type="common">Common lancelet</name>
    <name type="synonym">Amphioxus lanceolatum</name>
    <dbReference type="NCBI Taxonomy" id="7740"/>
    <lineage>
        <taxon>Eukaryota</taxon>
        <taxon>Metazoa</taxon>
        <taxon>Chordata</taxon>
        <taxon>Cephalochordata</taxon>
        <taxon>Leptocardii</taxon>
        <taxon>Amphioxiformes</taxon>
        <taxon>Branchiostomatidae</taxon>
        <taxon>Branchiostoma</taxon>
    </lineage>
</organism>
<dbReference type="InterPro" id="IPR052428">
    <property type="entry name" value="Autophagy_HostDef_Reg"/>
</dbReference>
<feature type="domain" description="RUN" evidence="6">
    <location>
        <begin position="39"/>
        <end position="172"/>
    </location>
</feature>
<dbReference type="GO" id="GO:1901981">
    <property type="term" value="F:phosphatidylinositol phosphate binding"/>
    <property type="evidence" value="ECO:0007669"/>
    <property type="project" value="TreeGrafter"/>
</dbReference>
<dbReference type="PROSITE" id="PS50826">
    <property type="entry name" value="RUN"/>
    <property type="match status" value="1"/>
</dbReference>
<gene>
    <name evidence="7" type="primary">RUBCN</name>
    <name evidence="7" type="ORF">BLAG_LOCUS19646</name>
</gene>
<dbReference type="PANTHER" id="PTHR45971">
    <property type="entry name" value="PHOX (PX) DOMAIN-CONTAINING PROTEIN"/>
    <property type="match status" value="1"/>
</dbReference>
<feature type="region of interest" description="Disordered" evidence="5">
    <location>
        <begin position="372"/>
        <end position="481"/>
    </location>
</feature>
<evidence type="ECO:0000313" key="8">
    <source>
        <dbReference type="Proteomes" id="UP000838412"/>
    </source>
</evidence>
<dbReference type="GO" id="GO:0005770">
    <property type="term" value="C:late endosome"/>
    <property type="evidence" value="ECO:0007669"/>
    <property type="project" value="UniProtKB-SubCell"/>
</dbReference>
<dbReference type="InterPro" id="IPR004012">
    <property type="entry name" value="Run_dom"/>
</dbReference>
<evidence type="ECO:0000256" key="5">
    <source>
        <dbReference type="SAM" id="MobiDB-lite"/>
    </source>
</evidence>
<keyword evidence="8" id="KW-1185">Reference proteome</keyword>
<feature type="compositionally biased region" description="Polar residues" evidence="5">
    <location>
        <begin position="649"/>
        <end position="658"/>
    </location>
</feature>
<evidence type="ECO:0000259" key="6">
    <source>
        <dbReference type="PROSITE" id="PS50826"/>
    </source>
</evidence>
<dbReference type="Gene3D" id="1.20.58.900">
    <property type="match status" value="1"/>
</dbReference>
<accession>A0A8J9ZZJ2</accession>
<feature type="compositionally biased region" description="Basic and acidic residues" evidence="5">
    <location>
        <begin position="456"/>
        <end position="469"/>
    </location>
</feature>
<dbReference type="InterPro" id="IPR025258">
    <property type="entry name" value="RH_dom"/>
</dbReference>
<feature type="region of interest" description="Disordered" evidence="5">
    <location>
        <begin position="572"/>
        <end position="658"/>
    </location>
</feature>
<dbReference type="Proteomes" id="UP000838412">
    <property type="component" value="Chromosome 5"/>
</dbReference>
<reference evidence="7" key="1">
    <citation type="submission" date="2022-01" db="EMBL/GenBank/DDBJ databases">
        <authorList>
            <person name="Braso-Vives M."/>
        </authorList>
    </citation>
    <scope>NUCLEOTIDE SEQUENCE</scope>
</reference>
<dbReference type="GO" id="GO:0006914">
    <property type="term" value="P:autophagy"/>
    <property type="evidence" value="ECO:0007669"/>
    <property type="project" value="UniProtKB-KW"/>
</dbReference>
<dbReference type="Pfam" id="PF02759">
    <property type="entry name" value="RUN"/>
    <property type="match status" value="1"/>
</dbReference>
<dbReference type="SMART" id="SM01175">
    <property type="entry name" value="DUF4206"/>
    <property type="match status" value="1"/>
</dbReference>
<dbReference type="CDD" id="cd17686">
    <property type="entry name" value="RUN_RUBCN"/>
    <property type="match status" value="1"/>
</dbReference>
<comment type="subcellular location">
    <subcellularLocation>
        <location evidence="1">Late endosome</location>
    </subcellularLocation>
</comment>
<keyword evidence="4" id="KW-0072">Autophagy</keyword>
<keyword evidence="2" id="KW-0597">Phosphoprotein</keyword>
<evidence type="ECO:0000256" key="3">
    <source>
        <dbReference type="ARBA" id="ARBA00022753"/>
    </source>
</evidence>
<dbReference type="AlphaFoldDB" id="A0A8J9ZZJ2"/>
<name>A0A8J9ZZJ2_BRALA</name>
<feature type="compositionally biased region" description="Low complexity" evidence="5">
    <location>
        <begin position="579"/>
        <end position="590"/>
    </location>
</feature>
<sequence>MAASSDGEDFLINSEHQTLLRALKSTVEGLLATRTSNVFSTYGGLPRMYRAVEDILRNGLKERRGLFGNVTDYWAFIKGLRWLHPTLAPALEKASRFSEEQEQEEADPGRAWLRKSLENHNLATQLKVLTDNKDHLRKCYEDTSFLCNQRCVSAMLLCLQAVEQNNPAILAQIDPTLLTTTDHKNIYVRSASLPAIIGRETVSHNVNLPLFSPPREKDFVHVTTTAEHATPISSNIGLSPDGKSAARNVLMSILEGKNTDRADVINSNKISPNSCSDQLGIAYNRNDNIADLAFSPVVDSPLSVRKVSSDSALLLGRMVCQCNAGIGRDDLLNANVNSFGDGTYNVCQRCGLVQQTSDMEEKGQMTVTAVRKELSRVEENGNDEEDGSITKRPHHTEPMDISPVGNPPSTPKKTHVRSKSDANLQALKKVPKQKTEDAVEEETASLLSSSLPARVEAMEKAMEKKKQEDDKDETDSGVAGVTDSTYISRPMEGEFLMTYLSAQDFRTCPDLDKENAHFSISEALIAAIEQIRCTQVPRRLSEDEEEDASDEEIQKLKHQIRVRRRERLHKRAQFPAFNSDGTSITTSGDTEPFSSPPGLIHITIHRGSTVASDSCPSSEEDNSHRIADSSISQTVYSSFSESESRSTSLNPTSDRSGSITDSSFYGATNDCTSAEAVAISLLKKFSHNQLPKASDLEWLVSEQDVPQALLPMPTSLPVSPDEGENSDLVSTLTKRTRLRGNLQWAPPRAQVIFSIHPPPKRKIILAKQSYMCAGCGTKVEPGFMKRFRYCEYLGKYFCQCCHTNASSMIPGKIIHKWDFRKYYVSNFSLDLINKMHTEPLFNISDINPALYRKVRALDAVRDVRQQLYHLRNFLRTCRLGQNLYSEFKKLPDHLTHDPHVFSISDLLQVKNGEMIGPLKDFVEDAVTHVKQCELCQAKGFYCEVCGNDKDIIFPFEVQKCTQCALCGSCFHRGCFHNGNCPKCARIRARREQITQAKPSVSDSSDEGQE</sequence>
<proteinExistence type="predicted"/>
<dbReference type="PANTHER" id="PTHR45971:SF1">
    <property type="entry name" value="RUBICON, ISOFORM A"/>
    <property type="match status" value="1"/>
</dbReference>
<evidence type="ECO:0000313" key="7">
    <source>
        <dbReference type="EMBL" id="CAH1265763.1"/>
    </source>
</evidence>
<dbReference type="EMBL" id="OV696690">
    <property type="protein sequence ID" value="CAH1265763.1"/>
    <property type="molecule type" value="Genomic_DNA"/>
</dbReference>